<dbReference type="RefSeq" id="XP_005778632.1">
    <property type="nucleotide sequence ID" value="XM_005778575.1"/>
</dbReference>
<evidence type="ECO:0000313" key="3">
    <source>
        <dbReference type="Proteomes" id="UP000013827"/>
    </source>
</evidence>
<dbReference type="KEGG" id="ehx:EMIHUDRAFT_73623"/>
<dbReference type="OMA" id="NTIRMTH"/>
<dbReference type="GeneID" id="17271749"/>
<evidence type="ECO:0000313" key="2">
    <source>
        <dbReference type="EnsemblProtists" id="EOD26203"/>
    </source>
</evidence>
<dbReference type="EnsemblProtists" id="EOD26203">
    <property type="protein sequence ID" value="EOD26203"/>
    <property type="gene ID" value="EMIHUDRAFT_73623"/>
</dbReference>
<reference evidence="2" key="2">
    <citation type="submission" date="2024-10" db="UniProtKB">
        <authorList>
            <consortium name="EnsemblProtists"/>
        </authorList>
    </citation>
    <scope>IDENTIFICATION</scope>
</reference>
<dbReference type="InterPro" id="IPR002921">
    <property type="entry name" value="Fungal_lipase-type"/>
</dbReference>
<sequence length="302" mass="32903">MLATVSVTDAMDVLYLAYAAFCPQDDLRAWRCEWCSGPNKHRYWLGACVGPRKSAITCSTRASRLQLSAFLRDTDAETQGYVAIDRVDSRIVVAYRGTTTMHNWFLDFQFPLVVPPFGPPGIHVEQGFLKAYMSLRRETLSAIKSARASCGDGCEILFTGHSLGGAIATLAAADVAEEAWSGRVQLYTFASPRVGDAAWAGWASGVLQASSGTPPWRMRRQLDMVPALPPQSMGYAHVGTEIWNKFAEGEPDAYVICDGSGEDPSCGDSEETPAFPLYLVNLRPSQHVMYMGVKGGRCSAVK</sequence>
<reference evidence="3" key="1">
    <citation type="journal article" date="2013" name="Nature">
        <title>Pan genome of the phytoplankton Emiliania underpins its global distribution.</title>
        <authorList>
            <person name="Read B.A."/>
            <person name="Kegel J."/>
            <person name="Klute M.J."/>
            <person name="Kuo A."/>
            <person name="Lefebvre S.C."/>
            <person name="Maumus F."/>
            <person name="Mayer C."/>
            <person name="Miller J."/>
            <person name="Monier A."/>
            <person name="Salamov A."/>
            <person name="Young J."/>
            <person name="Aguilar M."/>
            <person name="Claverie J.M."/>
            <person name="Frickenhaus S."/>
            <person name="Gonzalez K."/>
            <person name="Herman E.K."/>
            <person name="Lin Y.C."/>
            <person name="Napier J."/>
            <person name="Ogata H."/>
            <person name="Sarno A.F."/>
            <person name="Shmutz J."/>
            <person name="Schroeder D."/>
            <person name="de Vargas C."/>
            <person name="Verret F."/>
            <person name="von Dassow P."/>
            <person name="Valentin K."/>
            <person name="Van de Peer Y."/>
            <person name="Wheeler G."/>
            <person name="Dacks J.B."/>
            <person name="Delwiche C.F."/>
            <person name="Dyhrman S.T."/>
            <person name="Glockner G."/>
            <person name="John U."/>
            <person name="Richards T."/>
            <person name="Worden A.Z."/>
            <person name="Zhang X."/>
            <person name="Grigoriev I.V."/>
            <person name="Allen A.E."/>
            <person name="Bidle K."/>
            <person name="Borodovsky M."/>
            <person name="Bowler C."/>
            <person name="Brownlee C."/>
            <person name="Cock J.M."/>
            <person name="Elias M."/>
            <person name="Gladyshev V.N."/>
            <person name="Groth M."/>
            <person name="Guda C."/>
            <person name="Hadaegh A."/>
            <person name="Iglesias-Rodriguez M.D."/>
            <person name="Jenkins J."/>
            <person name="Jones B.M."/>
            <person name="Lawson T."/>
            <person name="Leese F."/>
            <person name="Lindquist E."/>
            <person name="Lobanov A."/>
            <person name="Lomsadze A."/>
            <person name="Malik S.B."/>
            <person name="Marsh M.E."/>
            <person name="Mackinder L."/>
            <person name="Mock T."/>
            <person name="Mueller-Roeber B."/>
            <person name="Pagarete A."/>
            <person name="Parker M."/>
            <person name="Probert I."/>
            <person name="Quesneville H."/>
            <person name="Raines C."/>
            <person name="Rensing S.A."/>
            <person name="Riano-Pachon D.M."/>
            <person name="Richier S."/>
            <person name="Rokitta S."/>
            <person name="Shiraiwa Y."/>
            <person name="Soanes D.M."/>
            <person name="van der Giezen M."/>
            <person name="Wahlund T.M."/>
            <person name="Williams B."/>
            <person name="Wilson W."/>
            <person name="Wolfe G."/>
            <person name="Wurch L.L."/>
        </authorList>
    </citation>
    <scope>NUCLEOTIDE SEQUENCE</scope>
</reference>
<organism evidence="2 3">
    <name type="scientific">Emiliania huxleyi (strain CCMP1516)</name>
    <dbReference type="NCBI Taxonomy" id="280463"/>
    <lineage>
        <taxon>Eukaryota</taxon>
        <taxon>Haptista</taxon>
        <taxon>Haptophyta</taxon>
        <taxon>Prymnesiophyceae</taxon>
        <taxon>Isochrysidales</taxon>
        <taxon>Noelaerhabdaceae</taxon>
        <taxon>Emiliania</taxon>
    </lineage>
</organism>
<feature type="domain" description="Fungal lipase-type" evidence="1">
    <location>
        <begin position="92"/>
        <end position="232"/>
    </location>
</feature>
<dbReference type="Gene3D" id="3.40.50.1820">
    <property type="entry name" value="alpha/beta hydrolase"/>
    <property type="match status" value="1"/>
</dbReference>
<evidence type="ECO:0000259" key="1">
    <source>
        <dbReference type="Pfam" id="PF01764"/>
    </source>
</evidence>
<dbReference type="Pfam" id="PF01764">
    <property type="entry name" value="Lipase_3"/>
    <property type="match status" value="1"/>
</dbReference>
<dbReference type="CDD" id="cd00519">
    <property type="entry name" value="Lipase_3"/>
    <property type="match status" value="1"/>
</dbReference>
<dbReference type="InterPro" id="IPR051218">
    <property type="entry name" value="Sec_MonoDiacylglyc_Lipase"/>
</dbReference>
<dbReference type="SUPFAM" id="SSF53474">
    <property type="entry name" value="alpha/beta-Hydrolases"/>
    <property type="match status" value="1"/>
</dbReference>
<dbReference type="eggNOG" id="KOG4569">
    <property type="taxonomic scope" value="Eukaryota"/>
</dbReference>
<dbReference type="PANTHER" id="PTHR45856:SF25">
    <property type="entry name" value="FUNGAL LIPASE-LIKE DOMAIN-CONTAINING PROTEIN"/>
    <property type="match status" value="1"/>
</dbReference>
<dbReference type="HOGENOM" id="CLU_032957_5_0_1"/>
<dbReference type="GO" id="GO:0006629">
    <property type="term" value="P:lipid metabolic process"/>
    <property type="evidence" value="ECO:0007669"/>
    <property type="project" value="InterPro"/>
</dbReference>
<proteinExistence type="predicted"/>
<protein>
    <recommendedName>
        <fullName evidence="1">Fungal lipase-type domain-containing protein</fullName>
    </recommendedName>
</protein>
<keyword evidence="3" id="KW-1185">Reference proteome</keyword>
<dbReference type="AlphaFoldDB" id="A0A0D3JRR8"/>
<accession>A0A0D3JRR8</accession>
<dbReference type="PANTHER" id="PTHR45856">
    <property type="entry name" value="ALPHA/BETA-HYDROLASES SUPERFAMILY PROTEIN"/>
    <property type="match status" value="1"/>
</dbReference>
<dbReference type="PaxDb" id="2903-EOD26203"/>
<dbReference type="InterPro" id="IPR029058">
    <property type="entry name" value="AB_hydrolase_fold"/>
</dbReference>
<dbReference type="Proteomes" id="UP000013827">
    <property type="component" value="Unassembled WGS sequence"/>
</dbReference>
<name>A0A0D3JRR8_EMIH1</name>